<dbReference type="Proteomes" id="UP000015103">
    <property type="component" value="Unassembled WGS sequence"/>
</dbReference>
<accession>T1HEI9</accession>
<feature type="region of interest" description="Disordered" evidence="1">
    <location>
        <begin position="371"/>
        <end position="398"/>
    </location>
</feature>
<feature type="compositionally biased region" description="Low complexity" evidence="1">
    <location>
        <begin position="203"/>
        <end position="213"/>
    </location>
</feature>
<feature type="compositionally biased region" description="Low complexity" evidence="1">
    <location>
        <begin position="83"/>
        <end position="102"/>
    </location>
</feature>
<sequence>MAGGKKILFKRGGDCRKEWFACDNPYSYRRALLKKVLIFEKADNRKAAPTQQRDVPCSGDKANSASLVTTRPSTPASSPPSATPASTASPTPRLAASLPPALPAHLQPSGLLKVSDEAVGIPAASPGSPRSPVRPAAEKSHSSSPSPHISDVENPSPPPYITRVKCASPPLHITGTENASPSPPISRAECSSMPHIPEAEDVSPSLPLFEELPPASPPSYSSGVECTSPSLYNSEVECLSPPPHHTEAEGASPPQSPLFPTSEEPPITSPASLAPLTAQAEDAFPPQSTLLTASKESRPAPLPSRISGAECASPHSEAVRPPPPLHVIRAECPPPCCTVNAEPVSGSVCTSTADDPIDSALHSLTPPHLQECTLGSSGPARLSEPLDNGPRRPASPDSTAMCMYQEAKPPVKVALVTTAPEDNIISQFSSLLHRQRITAYCLRFGFNCRNPTTPRHGELSSLELQNALSHIIRVIHEEQLINIPHAHRSLQRSMNGLPLMLFDDKGTPLTDENGLPLHRDGSKEPMIVFDIYGRPSSTETGAKLFDHAGRCNHHPQFALIEEMNKPDESNCFENLITVYDNEGRPVKDIDGRSLQ</sequence>
<protein>
    <submittedName>
        <fullName evidence="2">Uncharacterized protein</fullName>
    </submittedName>
</protein>
<feature type="region of interest" description="Disordered" evidence="1">
    <location>
        <begin position="45"/>
        <end position="102"/>
    </location>
</feature>
<proteinExistence type="predicted"/>
<evidence type="ECO:0000313" key="2">
    <source>
        <dbReference type="EnsemblMetazoa" id="RPRC002461-PA"/>
    </source>
</evidence>
<dbReference type="EMBL" id="ACPB03003947">
    <property type="status" value="NOT_ANNOTATED_CDS"/>
    <property type="molecule type" value="Genomic_DNA"/>
</dbReference>
<keyword evidence="3" id="KW-1185">Reference proteome</keyword>
<reference evidence="2" key="1">
    <citation type="submission" date="2015-05" db="UniProtKB">
        <authorList>
            <consortium name="EnsemblMetazoa"/>
        </authorList>
    </citation>
    <scope>IDENTIFICATION</scope>
</reference>
<dbReference type="VEuPathDB" id="VectorBase:RPRC002461"/>
<dbReference type="AlphaFoldDB" id="T1HEI9"/>
<feature type="region of interest" description="Disordered" evidence="1">
    <location>
        <begin position="293"/>
        <end position="322"/>
    </location>
</feature>
<dbReference type="EMBL" id="ACPB03003948">
    <property type="status" value="NOT_ANNOTATED_CDS"/>
    <property type="molecule type" value="Genomic_DNA"/>
</dbReference>
<dbReference type="EnsemblMetazoa" id="RPRC002461-RA">
    <property type="protein sequence ID" value="RPRC002461-PA"/>
    <property type="gene ID" value="RPRC002461"/>
</dbReference>
<evidence type="ECO:0000256" key="1">
    <source>
        <dbReference type="SAM" id="MobiDB-lite"/>
    </source>
</evidence>
<feature type="compositionally biased region" description="Polar residues" evidence="1">
    <location>
        <begin position="220"/>
        <end position="233"/>
    </location>
</feature>
<organism evidence="2 3">
    <name type="scientific">Rhodnius prolixus</name>
    <name type="common">Triatomid bug</name>
    <dbReference type="NCBI Taxonomy" id="13249"/>
    <lineage>
        <taxon>Eukaryota</taxon>
        <taxon>Metazoa</taxon>
        <taxon>Ecdysozoa</taxon>
        <taxon>Arthropoda</taxon>
        <taxon>Hexapoda</taxon>
        <taxon>Insecta</taxon>
        <taxon>Pterygota</taxon>
        <taxon>Neoptera</taxon>
        <taxon>Paraneoptera</taxon>
        <taxon>Hemiptera</taxon>
        <taxon>Heteroptera</taxon>
        <taxon>Panheteroptera</taxon>
        <taxon>Cimicomorpha</taxon>
        <taxon>Reduviidae</taxon>
        <taxon>Triatominae</taxon>
        <taxon>Rhodnius</taxon>
    </lineage>
</organism>
<dbReference type="EMBL" id="ACPB03003949">
    <property type="status" value="NOT_ANNOTATED_CDS"/>
    <property type="molecule type" value="Genomic_DNA"/>
</dbReference>
<dbReference type="HOGENOM" id="CLU_458790_0_0_1"/>
<evidence type="ECO:0000313" key="3">
    <source>
        <dbReference type="Proteomes" id="UP000015103"/>
    </source>
</evidence>
<dbReference type="eggNOG" id="ENOG502QUR8">
    <property type="taxonomic scope" value="Eukaryota"/>
</dbReference>
<dbReference type="STRING" id="13249.T1HEI9"/>
<name>T1HEI9_RHOPR</name>
<dbReference type="InParanoid" id="T1HEI9"/>
<feature type="region of interest" description="Disordered" evidence="1">
    <location>
        <begin position="120"/>
        <end position="271"/>
    </location>
</feature>